<evidence type="ECO:0000313" key="2">
    <source>
        <dbReference type="EMBL" id="KER27379.1"/>
    </source>
</evidence>
<name>A0A075AF55_OPIVI</name>
<dbReference type="KEGG" id="ovi:T265_05556"/>
<feature type="region of interest" description="Disordered" evidence="1">
    <location>
        <begin position="111"/>
        <end position="130"/>
    </location>
</feature>
<dbReference type="GeneID" id="20319738"/>
<dbReference type="AlphaFoldDB" id="A0A075AF55"/>
<accession>A0A075AF55</accession>
<dbReference type="EMBL" id="KL596724">
    <property type="protein sequence ID" value="KER27379.1"/>
    <property type="molecule type" value="Genomic_DNA"/>
</dbReference>
<proteinExistence type="predicted"/>
<dbReference type="OrthoDB" id="10444234at2759"/>
<dbReference type="Proteomes" id="UP000054324">
    <property type="component" value="Unassembled WGS sequence"/>
</dbReference>
<keyword evidence="3" id="KW-1185">Reference proteome</keyword>
<gene>
    <name evidence="2" type="ORF">T265_05556</name>
</gene>
<reference evidence="2 3" key="1">
    <citation type="submission" date="2013-11" db="EMBL/GenBank/DDBJ databases">
        <title>Opisthorchis viverrini - life in the bile duct.</title>
        <authorList>
            <person name="Young N.D."/>
            <person name="Nagarajan N."/>
            <person name="Lin S.J."/>
            <person name="Korhonen P.K."/>
            <person name="Jex A.R."/>
            <person name="Hall R.S."/>
            <person name="Safavi-Hemami H."/>
            <person name="Kaewkong W."/>
            <person name="Bertrand D."/>
            <person name="Gao S."/>
            <person name="Seet Q."/>
            <person name="Wongkham S."/>
            <person name="Teh B.T."/>
            <person name="Wongkham C."/>
            <person name="Intapan P.M."/>
            <person name="Maleewong W."/>
            <person name="Yang X."/>
            <person name="Hu M."/>
            <person name="Wang Z."/>
            <person name="Hofmann A."/>
            <person name="Sternberg P.W."/>
            <person name="Tan P."/>
            <person name="Wang J."/>
            <person name="Gasser R.B."/>
        </authorList>
    </citation>
    <scope>NUCLEOTIDE SEQUENCE [LARGE SCALE GENOMIC DNA]</scope>
</reference>
<protein>
    <submittedName>
        <fullName evidence="2">Uncharacterized protein</fullName>
    </submittedName>
</protein>
<sequence length="130" mass="14452">MLIAYEKPGCNPIMCGHFSRVVRKKTIQHPRPLKPIVATTETKSVFNALFNSKGSALAFNETLRTETVLMRDGLELIRVRRTNGQADPFTQGFQVMSRRLNLMGTPVNSFTDYDSGGPGNSALHTEQSTH</sequence>
<dbReference type="CTD" id="20319738"/>
<evidence type="ECO:0000256" key="1">
    <source>
        <dbReference type="SAM" id="MobiDB-lite"/>
    </source>
</evidence>
<dbReference type="RefSeq" id="XP_009168861.1">
    <property type="nucleotide sequence ID" value="XM_009170597.1"/>
</dbReference>
<organism evidence="2 3">
    <name type="scientific">Opisthorchis viverrini</name>
    <name type="common">Southeast Asian liver fluke</name>
    <dbReference type="NCBI Taxonomy" id="6198"/>
    <lineage>
        <taxon>Eukaryota</taxon>
        <taxon>Metazoa</taxon>
        <taxon>Spiralia</taxon>
        <taxon>Lophotrochozoa</taxon>
        <taxon>Platyhelminthes</taxon>
        <taxon>Trematoda</taxon>
        <taxon>Digenea</taxon>
        <taxon>Opisthorchiida</taxon>
        <taxon>Opisthorchiata</taxon>
        <taxon>Opisthorchiidae</taxon>
        <taxon>Opisthorchis</taxon>
    </lineage>
</organism>
<evidence type="ECO:0000313" key="3">
    <source>
        <dbReference type="Proteomes" id="UP000054324"/>
    </source>
</evidence>